<dbReference type="GO" id="GO:0003723">
    <property type="term" value="F:RNA binding"/>
    <property type="evidence" value="ECO:0007669"/>
    <property type="project" value="UniProtKB-KW"/>
</dbReference>
<dbReference type="InterPro" id="IPR030842">
    <property type="entry name" value="TF_NusA_bacterial"/>
</dbReference>
<proteinExistence type="predicted"/>
<dbReference type="GO" id="GO:0031564">
    <property type="term" value="P:transcription antitermination"/>
    <property type="evidence" value="ECO:0007669"/>
    <property type="project" value="InterPro"/>
</dbReference>
<dbReference type="PANTHER" id="PTHR22648:SF0">
    <property type="entry name" value="TRANSCRIPTION TERMINATION_ANTITERMINATION PROTEIN NUSA"/>
    <property type="match status" value="1"/>
</dbReference>
<sequence length="155" mass="17696">MQKEILLVAQSVSGEKDLPEETIFEAIELALATATKKRYQGLSNIEVNIDRGSGEYKTFRCWEVVEEEDYEDPGIHKTLEEVKTQDKNLEIGSLIKEKIENVEFGRIAAQAAKQVIVQKVREAERAKIVDYYKPYLGELISGTVKKVTREFLIMD</sequence>
<dbReference type="EMBL" id="UINC01200713">
    <property type="protein sequence ID" value="SVE19721.1"/>
    <property type="molecule type" value="Genomic_DNA"/>
</dbReference>
<protein>
    <recommendedName>
        <fullName evidence="2">Transcription factor NusA N-terminal domain-containing protein</fullName>
    </recommendedName>
</protein>
<dbReference type="Gene3D" id="3.30.1480.10">
    <property type="entry name" value="NusA, N-terminal domain"/>
    <property type="match status" value="1"/>
</dbReference>
<dbReference type="GO" id="GO:0003700">
    <property type="term" value="F:DNA-binding transcription factor activity"/>
    <property type="evidence" value="ECO:0007669"/>
    <property type="project" value="InterPro"/>
</dbReference>
<dbReference type="InterPro" id="IPR013735">
    <property type="entry name" value="TF_NusA_N"/>
</dbReference>
<dbReference type="GO" id="GO:0005829">
    <property type="term" value="C:cytosol"/>
    <property type="evidence" value="ECO:0007669"/>
    <property type="project" value="TreeGrafter"/>
</dbReference>
<feature type="non-terminal residue" evidence="3">
    <location>
        <position position="155"/>
    </location>
</feature>
<dbReference type="SUPFAM" id="SSF69705">
    <property type="entry name" value="Transcription factor NusA, N-terminal domain"/>
    <property type="match status" value="1"/>
</dbReference>
<gene>
    <name evidence="3" type="ORF">METZ01_LOCUS472575</name>
</gene>
<keyword evidence="1" id="KW-0694">RNA-binding</keyword>
<organism evidence="3">
    <name type="scientific">marine metagenome</name>
    <dbReference type="NCBI Taxonomy" id="408172"/>
    <lineage>
        <taxon>unclassified sequences</taxon>
        <taxon>metagenomes</taxon>
        <taxon>ecological metagenomes</taxon>
    </lineage>
</organism>
<evidence type="ECO:0000256" key="1">
    <source>
        <dbReference type="ARBA" id="ARBA00022884"/>
    </source>
</evidence>
<dbReference type="PANTHER" id="PTHR22648">
    <property type="entry name" value="TRANSCRIPTION TERMINATION FACTOR NUSA"/>
    <property type="match status" value="1"/>
</dbReference>
<dbReference type="GO" id="GO:0006353">
    <property type="term" value="P:DNA-templated transcription termination"/>
    <property type="evidence" value="ECO:0007669"/>
    <property type="project" value="InterPro"/>
</dbReference>
<name>A0A383BIQ7_9ZZZZ</name>
<dbReference type="Pfam" id="PF08529">
    <property type="entry name" value="NusA_N"/>
    <property type="match status" value="1"/>
</dbReference>
<dbReference type="AlphaFoldDB" id="A0A383BIQ7"/>
<reference evidence="3" key="1">
    <citation type="submission" date="2018-05" db="EMBL/GenBank/DDBJ databases">
        <authorList>
            <person name="Lanie J.A."/>
            <person name="Ng W.-L."/>
            <person name="Kazmierczak K.M."/>
            <person name="Andrzejewski T.M."/>
            <person name="Davidsen T.M."/>
            <person name="Wayne K.J."/>
            <person name="Tettelin H."/>
            <person name="Glass J.I."/>
            <person name="Rusch D."/>
            <person name="Podicherti R."/>
            <person name="Tsui H.-C.T."/>
            <person name="Winkler M.E."/>
        </authorList>
    </citation>
    <scope>NUCLEOTIDE SEQUENCE</scope>
</reference>
<evidence type="ECO:0000313" key="3">
    <source>
        <dbReference type="EMBL" id="SVE19721.1"/>
    </source>
</evidence>
<dbReference type="InterPro" id="IPR036555">
    <property type="entry name" value="NusA_N_sf"/>
</dbReference>
<evidence type="ECO:0000259" key="2">
    <source>
        <dbReference type="Pfam" id="PF08529"/>
    </source>
</evidence>
<feature type="domain" description="Transcription factor NusA N-terminal" evidence="2">
    <location>
        <begin position="4"/>
        <end position="125"/>
    </location>
</feature>
<accession>A0A383BIQ7</accession>